<dbReference type="RefSeq" id="WP_289961246.1">
    <property type="nucleotide sequence ID" value="NZ_JAUEOZ010000001.1"/>
</dbReference>
<feature type="signal peptide" evidence="1">
    <location>
        <begin position="1"/>
        <end position="21"/>
    </location>
</feature>
<protein>
    <submittedName>
        <fullName evidence="2">Uncharacterized protein</fullName>
    </submittedName>
</protein>
<gene>
    <name evidence="2" type="ORF">QWJ08_06925</name>
</gene>
<feature type="chain" id="PRO_5045565601" evidence="1">
    <location>
        <begin position="22"/>
        <end position="110"/>
    </location>
</feature>
<comment type="caution">
    <text evidence="2">The sequence shown here is derived from an EMBL/GenBank/DDBJ whole genome shotgun (WGS) entry which is preliminary data.</text>
</comment>
<proteinExistence type="predicted"/>
<name>A0ABT7XZD4_9VIBR</name>
<sequence>MHALLNTIMITLLVFTLGAWADDAEHNATARKIKTKLEKALRKQTFEDNTYCDVMIEMEHSHKYARIKRVSARGDHQLCKQSKLWLSQGKKFRYTETEKFIRLHLVSNDL</sequence>
<accession>A0ABT7XZD4</accession>
<reference evidence="2" key="1">
    <citation type="submission" date="2024-05" db="EMBL/GenBank/DDBJ databases">
        <title>Genome Sequences of Four Agar- Degrading Marine Bacteria.</title>
        <authorList>
            <person name="Phillips E.K."/>
            <person name="Shaffer J.C."/>
            <person name="Henson M.W."/>
            <person name="Temperton B."/>
            <person name="Thrash C.J."/>
            <person name="Martin M.O."/>
        </authorList>
    </citation>
    <scope>NUCLEOTIDE SEQUENCE</scope>
    <source>
        <strain evidence="2">EKP203</strain>
    </source>
</reference>
<organism evidence="2 3">
    <name type="scientific">Vibrio agarivorans</name>
    <dbReference type="NCBI Taxonomy" id="153622"/>
    <lineage>
        <taxon>Bacteria</taxon>
        <taxon>Pseudomonadati</taxon>
        <taxon>Pseudomonadota</taxon>
        <taxon>Gammaproteobacteria</taxon>
        <taxon>Vibrionales</taxon>
        <taxon>Vibrionaceae</taxon>
        <taxon>Vibrio</taxon>
    </lineage>
</organism>
<dbReference type="EMBL" id="JAUEOZ010000001">
    <property type="protein sequence ID" value="MDN2481126.1"/>
    <property type="molecule type" value="Genomic_DNA"/>
</dbReference>
<dbReference type="Proteomes" id="UP001169719">
    <property type="component" value="Unassembled WGS sequence"/>
</dbReference>
<keyword evidence="3" id="KW-1185">Reference proteome</keyword>
<keyword evidence="1" id="KW-0732">Signal</keyword>
<evidence type="ECO:0000256" key="1">
    <source>
        <dbReference type="SAM" id="SignalP"/>
    </source>
</evidence>
<evidence type="ECO:0000313" key="2">
    <source>
        <dbReference type="EMBL" id="MDN2481126.1"/>
    </source>
</evidence>
<evidence type="ECO:0000313" key="3">
    <source>
        <dbReference type="Proteomes" id="UP001169719"/>
    </source>
</evidence>